<protein>
    <submittedName>
        <fullName evidence="1">Uncharacterized protein</fullName>
    </submittedName>
</protein>
<gene>
    <name evidence="1" type="ORF">CCMP2556_LOCUS48410</name>
</gene>
<evidence type="ECO:0000313" key="2">
    <source>
        <dbReference type="Proteomes" id="UP001642484"/>
    </source>
</evidence>
<comment type="caution">
    <text evidence="1">The sequence shown here is derived from an EMBL/GenBank/DDBJ whole genome shotgun (WGS) entry which is preliminary data.</text>
</comment>
<sequence>MLWRVSATRSFRSARRFCDDSRILWAPGMRQVGDDQCHVRLGGKIRLMCTEPNGYCVVGARGEVAVANAMRSLAWASEVAQSPLDFKVRWQEEPGDMRSLRFFCDIPETWTQWKQRLSIAISMRHRKYSGAAIKMNPMNDTVLSIVAKALASLPHTGREEVAHELSCVIKWPGLKKDSKDLKDSKQIQAGKFIYGHVMWRPTRQDHAERLPS</sequence>
<proteinExistence type="predicted"/>
<evidence type="ECO:0000313" key="1">
    <source>
        <dbReference type="EMBL" id="CAK9102946.1"/>
    </source>
</evidence>
<dbReference type="EMBL" id="CAXAMN010026439">
    <property type="protein sequence ID" value="CAK9102946.1"/>
    <property type="molecule type" value="Genomic_DNA"/>
</dbReference>
<accession>A0ABP0RQN0</accession>
<organism evidence="1 2">
    <name type="scientific">Durusdinium trenchii</name>
    <dbReference type="NCBI Taxonomy" id="1381693"/>
    <lineage>
        <taxon>Eukaryota</taxon>
        <taxon>Sar</taxon>
        <taxon>Alveolata</taxon>
        <taxon>Dinophyceae</taxon>
        <taxon>Suessiales</taxon>
        <taxon>Symbiodiniaceae</taxon>
        <taxon>Durusdinium</taxon>
    </lineage>
</organism>
<dbReference type="Proteomes" id="UP001642484">
    <property type="component" value="Unassembled WGS sequence"/>
</dbReference>
<name>A0ABP0RQN0_9DINO</name>
<keyword evidence="2" id="KW-1185">Reference proteome</keyword>
<reference evidence="1 2" key="1">
    <citation type="submission" date="2024-02" db="EMBL/GenBank/DDBJ databases">
        <authorList>
            <person name="Chen Y."/>
            <person name="Shah S."/>
            <person name="Dougan E. K."/>
            <person name="Thang M."/>
            <person name="Chan C."/>
        </authorList>
    </citation>
    <scope>NUCLEOTIDE SEQUENCE [LARGE SCALE GENOMIC DNA]</scope>
</reference>